<dbReference type="Pfam" id="PF02638">
    <property type="entry name" value="GHL10"/>
    <property type="match status" value="1"/>
</dbReference>
<evidence type="ECO:0000256" key="1">
    <source>
        <dbReference type="ARBA" id="ARBA00022729"/>
    </source>
</evidence>
<feature type="signal peptide" evidence="3">
    <location>
        <begin position="1"/>
        <end position="24"/>
    </location>
</feature>
<accession>A0ABT9U384</accession>
<feature type="domain" description="Glycosyl hydrolase-like 10" evidence="4">
    <location>
        <begin position="455"/>
        <end position="757"/>
    </location>
</feature>
<evidence type="ECO:0000256" key="2">
    <source>
        <dbReference type="SAM" id="Coils"/>
    </source>
</evidence>
<dbReference type="RefSeq" id="WP_307203668.1">
    <property type="nucleotide sequence ID" value="NZ_JAUSSU010000004.1"/>
</dbReference>
<keyword evidence="1 3" id="KW-0732">Signal</keyword>
<sequence>MKTTHNCKLLLCIVLLLFSVSATAYSEPVPRATASPPTVTLEDGSVYVIDLIDQGNEDGKLSIFTRNSGKATPPSDAYTVEAIITNGIVAATYAGSPRGTYIPSNGYVLSGTGSAAGLVDALRIGESLTPDFPIPVLPSKYFALNGQVVPITQVNNARGAADIVLYEPAFGSSTKTNPWGLEITVEQGIVKLVVAIAQDAGGNWLDNDSRIPAGGYVLSIQADSPYYGMLNGTVREGDAIDLNIDNESLIQAYKTVYDAFNPRTREDNPGGWDDGSNSPYPGHRGTDQLIIYDSGYGSSTGTNPWGYEVVVNAGGKVVHTGGNNSAIPAGGYVVSGHGVMSDWLSANVSVGSTFKLLPDKKQVLFLFTPESYLDKAEIGIESAEQSLMLAKQQFLDIDYDRIGQQLASVKAELADLREQTEQGDFADFTDSFAELGDQIDQAAYMGYESRAVEHRAVWIRPKETSLAQVQEHVAKLRKLNINAIYLETWWNGYTIYPTENPLAAHNPMYAGFDALEAYLDEAKKSGIEVHAWVENFLVGVGSMAGPVRSLKPEWSMISRQGHDYQDVPLYNTQYYFLNPVQPEVRDFVSDVYKELLQTYNVDGLHLDYIRYPDAGDYTNDFGYDPYTRNLFQQKHGVDPIDLHPGDELWSAWVDLRTNTINEFVYRISSEAKRIKPNLRVSAAVWPNYADGPVFMHQEPKDWLAKNYIDQLFPMSYHPDASSVASDAENSVALAGGKALIAIGVGTNLGLSNEMLLQQIKQSVDVGASGTALFEFESLFGNGYDKALLAGLFSKQAIVPDKDAAASLITIIAEMQRKIKTIYVPNEGMADGKKYDKELEQIEKAWKEKKDGARNAKESINNINTLVNKIDADKDLNDEVKNRMKADLDYLSSILTVHLSKASK</sequence>
<dbReference type="InterPro" id="IPR052177">
    <property type="entry name" value="Divisome_Glycosyl_Hydrolase"/>
</dbReference>
<feature type="coiled-coil region" evidence="2">
    <location>
        <begin position="373"/>
        <end position="419"/>
    </location>
</feature>
<dbReference type="InterPro" id="IPR003790">
    <property type="entry name" value="GHL10"/>
</dbReference>
<evidence type="ECO:0000256" key="3">
    <source>
        <dbReference type="SAM" id="SignalP"/>
    </source>
</evidence>
<dbReference type="Gene3D" id="3.20.20.80">
    <property type="entry name" value="Glycosidases"/>
    <property type="match status" value="1"/>
</dbReference>
<keyword evidence="5" id="KW-0449">Lipoprotein</keyword>
<dbReference type="SUPFAM" id="SSF51445">
    <property type="entry name" value="(Trans)glycosidases"/>
    <property type="match status" value="1"/>
</dbReference>
<gene>
    <name evidence="5" type="ORF">J2T15_002184</name>
</gene>
<evidence type="ECO:0000259" key="4">
    <source>
        <dbReference type="Pfam" id="PF02638"/>
    </source>
</evidence>
<proteinExistence type="predicted"/>
<protein>
    <submittedName>
        <fullName evidence="5">Uncharacterized lipoprotein YddW (UPF0748 family)</fullName>
    </submittedName>
</protein>
<evidence type="ECO:0000313" key="6">
    <source>
        <dbReference type="Proteomes" id="UP001229346"/>
    </source>
</evidence>
<reference evidence="5 6" key="1">
    <citation type="submission" date="2023-07" db="EMBL/GenBank/DDBJ databases">
        <title>Sorghum-associated microbial communities from plants grown in Nebraska, USA.</title>
        <authorList>
            <person name="Schachtman D."/>
        </authorList>
    </citation>
    <scope>NUCLEOTIDE SEQUENCE [LARGE SCALE GENOMIC DNA]</scope>
    <source>
        <strain evidence="5 6">CC482</strain>
    </source>
</reference>
<dbReference type="PANTHER" id="PTHR43405">
    <property type="entry name" value="GLYCOSYL HYDROLASE DIGH"/>
    <property type="match status" value="1"/>
</dbReference>
<evidence type="ECO:0000313" key="5">
    <source>
        <dbReference type="EMBL" id="MDQ0112749.1"/>
    </source>
</evidence>
<dbReference type="PANTHER" id="PTHR43405:SF1">
    <property type="entry name" value="GLYCOSYL HYDROLASE DIGH"/>
    <property type="match status" value="1"/>
</dbReference>
<name>A0ABT9U384_PAEHA</name>
<dbReference type="Proteomes" id="UP001229346">
    <property type="component" value="Unassembled WGS sequence"/>
</dbReference>
<keyword evidence="6" id="KW-1185">Reference proteome</keyword>
<organism evidence="5 6">
    <name type="scientific">Paenibacillus harenae</name>
    <dbReference type="NCBI Taxonomy" id="306543"/>
    <lineage>
        <taxon>Bacteria</taxon>
        <taxon>Bacillati</taxon>
        <taxon>Bacillota</taxon>
        <taxon>Bacilli</taxon>
        <taxon>Bacillales</taxon>
        <taxon>Paenibacillaceae</taxon>
        <taxon>Paenibacillus</taxon>
    </lineage>
</organism>
<feature type="chain" id="PRO_5046077722" evidence="3">
    <location>
        <begin position="25"/>
        <end position="903"/>
    </location>
</feature>
<dbReference type="EMBL" id="JAUSSU010000004">
    <property type="protein sequence ID" value="MDQ0112749.1"/>
    <property type="molecule type" value="Genomic_DNA"/>
</dbReference>
<comment type="caution">
    <text evidence="5">The sequence shown here is derived from an EMBL/GenBank/DDBJ whole genome shotgun (WGS) entry which is preliminary data.</text>
</comment>
<dbReference type="InterPro" id="IPR017853">
    <property type="entry name" value="GH"/>
</dbReference>
<keyword evidence="2" id="KW-0175">Coiled coil</keyword>